<evidence type="ECO:0000256" key="5">
    <source>
        <dbReference type="SAM" id="Phobius"/>
    </source>
</evidence>
<dbReference type="Pfam" id="PF14559">
    <property type="entry name" value="TPR_19"/>
    <property type="match status" value="1"/>
</dbReference>
<dbReference type="Pfam" id="PF13432">
    <property type="entry name" value="TPR_16"/>
    <property type="match status" value="1"/>
</dbReference>
<dbReference type="SUPFAM" id="SSF48452">
    <property type="entry name" value="TPR-like"/>
    <property type="match status" value="1"/>
</dbReference>
<sequence>MQTEQGLPPSATNLTPQTDQGGARLPMIISPAETQALEPAALALLEIYRKGEHTALLAEVDQQSKSGPLPPDVLGLAAASLLALERYDEAVKAAGHATAQSPHKAWLHHVLGRAELGRGDRDKALQAAQTACRLMPDYPDYLATLAACQRESGDPAAAAATARRALAAAPDHAAALLELGLALAALGDEAGALERLREAQAAEPKAAAPYLAEADLHTKAGRTAEARRALQRALRELPDLVEAEERLAGTVGRSALLHRTLIHLIHLSRLTVTGWLIVAFLYYLFFRLLEFLWKYFAVLLPVGRVLLAFTALWLLGGAVAGRLLRGTLRRI</sequence>
<evidence type="ECO:0000256" key="4">
    <source>
        <dbReference type="SAM" id="MobiDB-lite"/>
    </source>
</evidence>
<proteinExistence type="predicted"/>
<accession>A0A953LKS4</accession>
<keyword evidence="5" id="KW-0472">Membrane</keyword>
<keyword evidence="5" id="KW-0812">Transmembrane</keyword>
<dbReference type="Proteomes" id="UP000732377">
    <property type="component" value="Unassembled WGS sequence"/>
</dbReference>
<reference evidence="6" key="1">
    <citation type="submission" date="2017-11" db="EMBL/GenBank/DDBJ databases">
        <title>Three new genomes from thermophilic consortium.</title>
        <authorList>
            <person name="Quaggio R."/>
            <person name="Amgarten D."/>
            <person name="Setubal J.C."/>
        </authorList>
    </citation>
    <scope>NUCLEOTIDE SEQUENCE</scope>
    <source>
        <strain evidence="6">ZCTH01-B2</strain>
    </source>
</reference>
<dbReference type="AlphaFoldDB" id="A0A953LKS4"/>
<evidence type="ECO:0000313" key="6">
    <source>
        <dbReference type="EMBL" id="MBY6277342.1"/>
    </source>
</evidence>
<dbReference type="PROSITE" id="PS50005">
    <property type="entry name" value="TPR"/>
    <property type="match status" value="1"/>
</dbReference>
<feature type="compositionally biased region" description="Polar residues" evidence="4">
    <location>
        <begin position="1"/>
        <end position="20"/>
    </location>
</feature>
<dbReference type="PANTHER" id="PTHR44227:SF3">
    <property type="entry name" value="PROTEIN O-MANNOSYL-TRANSFERASE TMTC4"/>
    <property type="match status" value="1"/>
</dbReference>
<name>A0A953LKS4_SYMTR</name>
<dbReference type="InterPro" id="IPR011990">
    <property type="entry name" value="TPR-like_helical_dom_sf"/>
</dbReference>
<organism evidence="6 7">
    <name type="scientific">Symbiobacterium thermophilum</name>
    <dbReference type="NCBI Taxonomy" id="2734"/>
    <lineage>
        <taxon>Bacteria</taxon>
        <taxon>Bacillati</taxon>
        <taxon>Bacillota</taxon>
        <taxon>Clostridia</taxon>
        <taxon>Eubacteriales</taxon>
        <taxon>Symbiobacteriaceae</taxon>
        <taxon>Symbiobacterium</taxon>
    </lineage>
</organism>
<keyword evidence="1" id="KW-0677">Repeat</keyword>
<feature type="transmembrane region" description="Helical" evidence="5">
    <location>
        <begin position="267"/>
        <end position="285"/>
    </location>
</feature>
<evidence type="ECO:0000256" key="1">
    <source>
        <dbReference type="ARBA" id="ARBA00022737"/>
    </source>
</evidence>
<dbReference type="SMART" id="SM00028">
    <property type="entry name" value="TPR"/>
    <property type="match status" value="5"/>
</dbReference>
<feature type="region of interest" description="Disordered" evidence="4">
    <location>
        <begin position="1"/>
        <end position="23"/>
    </location>
</feature>
<evidence type="ECO:0000256" key="3">
    <source>
        <dbReference type="PROSITE-ProRule" id="PRU00339"/>
    </source>
</evidence>
<dbReference type="EMBL" id="PIUK01000167">
    <property type="protein sequence ID" value="MBY6277342.1"/>
    <property type="molecule type" value="Genomic_DNA"/>
</dbReference>
<keyword evidence="5" id="KW-1133">Transmembrane helix</keyword>
<gene>
    <name evidence="6" type="ORF">CWE10_14240</name>
</gene>
<feature type="transmembrane region" description="Helical" evidence="5">
    <location>
        <begin position="305"/>
        <end position="324"/>
    </location>
</feature>
<dbReference type="PANTHER" id="PTHR44227">
    <property type="match status" value="1"/>
</dbReference>
<comment type="caution">
    <text evidence="6">The sequence shown here is derived from an EMBL/GenBank/DDBJ whole genome shotgun (WGS) entry which is preliminary data.</text>
</comment>
<evidence type="ECO:0000256" key="2">
    <source>
        <dbReference type="ARBA" id="ARBA00022803"/>
    </source>
</evidence>
<protein>
    <recommendedName>
        <fullName evidence="8">Tetratricopeptide repeat protein</fullName>
    </recommendedName>
</protein>
<dbReference type="Gene3D" id="1.25.40.10">
    <property type="entry name" value="Tetratricopeptide repeat domain"/>
    <property type="match status" value="1"/>
</dbReference>
<evidence type="ECO:0000313" key="7">
    <source>
        <dbReference type="Proteomes" id="UP000732377"/>
    </source>
</evidence>
<dbReference type="InterPro" id="IPR019734">
    <property type="entry name" value="TPR_rpt"/>
</dbReference>
<dbReference type="InterPro" id="IPR052346">
    <property type="entry name" value="O-mannosyl-transferase_TMTC"/>
</dbReference>
<feature type="repeat" description="TPR" evidence="3">
    <location>
        <begin position="173"/>
        <end position="206"/>
    </location>
</feature>
<keyword evidence="2 3" id="KW-0802">TPR repeat</keyword>
<evidence type="ECO:0008006" key="8">
    <source>
        <dbReference type="Google" id="ProtNLM"/>
    </source>
</evidence>